<comment type="caution">
    <text evidence="12">The sequence shown here is derived from an EMBL/GenBank/DDBJ whole genome shotgun (WGS) entry which is preliminary data.</text>
</comment>
<protein>
    <recommendedName>
        <fullName evidence="14">Pheromone a factor receptor</fullName>
    </recommendedName>
</protein>
<keyword evidence="5 11" id="KW-1133">Transmembrane helix</keyword>
<evidence type="ECO:0000313" key="12">
    <source>
        <dbReference type="EMBL" id="OKL57581.1"/>
    </source>
</evidence>
<accession>A0A225A9M2</accession>
<dbReference type="GO" id="GO:0005886">
    <property type="term" value="C:plasma membrane"/>
    <property type="evidence" value="ECO:0007669"/>
    <property type="project" value="TreeGrafter"/>
</dbReference>
<feature type="region of interest" description="Disordered" evidence="10">
    <location>
        <begin position="358"/>
        <end position="416"/>
    </location>
</feature>
<dbReference type="RefSeq" id="XP_020117702.1">
    <property type="nucleotide sequence ID" value="XM_020261911.1"/>
</dbReference>
<evidence type="ECO:0000256" key="6">
    <source>
        <dbReference type="ARBA" id="ARBA00023040"/>
    </source>
</evidence>
<dbReference type="GO" id="GO:0000750">
    <property type="term" value="P:pheromone-dependent signal transduction involved in conjugation with cellular fusion"/>
    <property type="evidence" value="ECO:0007669"/>
    <property type="project" value="TreeGrafter"/>
</dbReference>
<keyword evidence="13" id="KW-1185">Reference proteome</keyword>
<feature type="transmembrane region" description="Helical" evidence="11">
    <location>
        <begin position="281"/>
        <end position="297"/>
    </location>
</feature>
<feature type="transmembrane region" description="Helical" evidence="11">
    <location>
        <begin position="45"/>
        <end position="65"/>
    </location>
</feature>
<dbReference type="Proteomes" id="UP000214365">
    <property type="component" value="Unassembled WGS sequence"/>
</dbReference>
<evidence type="ECO:0008006" key="14">
    <source>
        <dbReference type="Google" id="ProtNLM"/>
    </source>
</evidence>
<sequence length="416" mass="45501">MDTADNLNHRSMLAILAPALSLLALMLCIPPIAWHLSNRNWGASFLVAFVIYSDIINIINALIWPTDDVESWWNGYGYCDVQVKLSIASQVGMPGALLCIFRSLAIVMDVDNAALVPTRAQRLRNKAFNVIFCIGLPVLAMIAHFVVQGGRYYIFAITGCNASFDQSWPTIALSFAWPPVICIGAACYCVLIIVRLVKYKSEFSTILGESRNKLSSQRFTRLFGLSALMILIILPLQTFVFYTNIIAMIPLQPYSWKTLHGAALGTITKVQTHGTVKYDRWIPSALSVLIFAFFGLGQDAANMYRSFLNVVGLKKFPSSSSSRGASFSYEGKLDSWYDSLRSKSNSWLLGSRRTSKGTNAISVSSSHTNTTMSGGLDGDTLTHAAGSRVSASSPMHLPTPGSMVVGSIHPKDDCNV</sequence>
<comment type="similarity">
    <text evidence="2">Belongs to the G-protein coupled receptor 4 family.</text>
</comment>
<dbReference type="EMBL" id="LFMY01000011">
    <property type="protein sequence ID" value="OKL57581.1"/>
    <property type="molecule type" value="Genomic_DNA"/>
</dbReference>
<evidence type="ECO:0000256" key="11">
    <source>
        <dbReference type="SAM" id="Phobius"/>
    </source>
</evidence>
<dbReference type="PANTHER" id="PTHR28097:SF1">
    <property type="entry name" value="PHEROMONE A FACTOR RECEPTOR"/>
    <property type="match status" value="1"/>
</dbReference>
<feature type="compositionally biased region" description="Polar residues" evidence="10">
    <location>
        <begin position="358"/>
        <end position="373"/>
    </location>
</feature>
<evidence type="ECO:0000256" key="4">
    <source>
        <dbReference type="ARBA" id="ARBA00022692"/>
    </source>
</evidence>
<feature type="transmembrane region" description="Helical" evidence="11">
    <location>
        <begin position="12"/>
        <end position="33"/>
    </location>
</feature>
<evidence type="ECO:0000256" key="9">
    <source>
        <dbReference type="ARBA" id="ARBA00023224"/>
    </source>
</evidence>
<keyword evidence="6" id="KW-0297">G-protein coupled receptor</keyword>
<keyword evidence="9" id="KW-0807">Transducer</keyword>
<organism evidence="12 13">
    <name type="scientific">Talaromyces atroroseus</name>
    <dbReference type="NCBI Taxonomy" id="1441469"/>
    <lineage>
        <taxon>Eukaryota</taxon>
        <taxon>Fungi</taxon>
        <taxon>Dikarya</taxon>
        <taxon>Ascomycota</taxon>
        <taxon>Pezizomycotina</taxon>
        <taxon>Eurotiomycetes</taxon>
        <taxon>Eurotiomycetidae</taxon>
        <taxon>Eurotiales</taxon>
        <taxon>Trichocomaceae</taxon>
        <taxon>Talaromyces</taxon>
        <taxon>Talaromyces sect. Trachyspermi</taxon>
    </lineage>
</organism>
<comment type="subcellular location">
    <subcellularLocation>
        <location evidence="1">Membrane</location>
        <topology evidence="1">Multi-pass membrane protein</topology>
    </subcellularLocation>
</comment>
<evidence type="ECO:0000256" key="3">
    <source>
        <dbReference type="ARBA" id="ARBA00022507"/>
    </source>
</evidence>
<keyword evidence="7 11" id="KW-0472">Membrane</keyword>
<feature type="transmembrane region" description="Helical" evidence="11">
    <location>
        <begin position="85"/>
        <end position="107"/>
    </location>
</feature>
<evidence type="ECO:0000313" key="13">
    <source>
        <dbReference type="Proteomes" id="UP000214365"/>
    </source>
</evidence>
<dbReference type="InterPro" id="IPR001499">
    <property type="entry name" value="GPCR_STE3"/>
</dbReference>
<evidence type="ECO:0000256" key="7">
    <source>
        <dbReference type="ARBA" id="ARBA00023136"/>
    </source>
</evidence>
<dbReference type="GO" id="GO:0004932">
    <property type="term" value="F:mating-type factor pheromone receptor activity"/>
    <property type="evidence" value="ECO:0007669"/>
    <property type="project" value="InterPro"/>
</dbReference>
<dbReference type="CDD" id="cd14966">
    <property type="entry name" value="7tmD_STE3"/>
    <property type="match status" value="1"/>
</dbReference>
<dbReference type="OrthoDB" id="2874149at2759"/>
<dbReference type="STRING" id="1441469.A0A225A9M2"/>
<dbReference type="GeneID" id="31006773"/>
<keyword evidence="4 11" id="KW-0812">Transmembrane</keyword>
<evidence type="ECO:0000256" key="1">
    <source>
        <dbReference type="ARBA" id="ARBA00004141"/>
    </source>
</evidence>
<evidence type="ECO:0000256" key="8">
    <source>
        <dbReference type="ARBA" id="ARBA00023170"/>
    </source>
</evidence>
<feature type="transmembrane region" description="Helical" evidence="11">
    <location>
        <begin position="222"/>
        <end position="249"/>
    </location>
</feature>
<feature type="transmembrane region" description="Helical" evidence="11">
    <location>
        <begin position="175"/>
        <end position="197"/>
    </location>
</feature>
<dbReference type="Pfam" id="PF02076">
    <property type="entry name" value="STE3"/>
    <property type="match status" value="1"/>
</dbReference>
<evidence type="ECO:0000256" key="2">
    <source>
        <dbReference type="ARBA" id="ARBA00011085"/>
    </source>
</evidence>
<reference evidence="12 13" key="1">
    <citation type="submission" date="2015-06" db="EMBL/GenBank/DDBJ databases">
        <title>Talaromyces atroroseus IBT 11181 draft genome.</title>
        <authorList>
            <person name="Rasmussen K.B."/>
            <person name="Rasmussen S."/>
            <person name="Petersen B."/>
            <person name="Sicheritz-Ponten T."/>
            <person name="Mortensen U.H."/>
            <person name="Thrane U."/>
        </authorList>
    </citation>
    <scope>NUCLEOTIDE SEQUENCE [LARGE SCALE GENOMIC DNA]</scope>
    <source>
        <strain evidence="12 13">IBT 11181</strain>
    </source>
</reference>
<keyword evidence="3" id="KW-0589">Pheromone response</keyword>
<keyword evidence="8" id="KW-0675">Receptor</keyword>
<evidence type="ECO:0000256" key="5">
    <source>
        <dbReference type="ARBA" id="ARBA00022989"/>
    </source>
</evidence>
<feature type="transmembrane region" description="Helical" evidence="11">
    <location>
        <begin position="127"/>
        <end position="147"/>
    </location>
</feature>
<dbReference type="PANTHER" id="PTHR28097">
    <property type="entry name" value="PHEROMONE A FACTOR RECEPTOR"/>
    <property type="match status" value="1"/>
</dbReference>
<gene>
    <name evidence="12" type="ORF">UA08_07017</name>
</gene>
<proteinExistence type="inferred from homology"/>
<dbReference type="PRINTS" id="PR00899">
    <property type="entry name" value="GPCRSTE3"/>
</dbReference>
<evidence type="ECO:0000256" key="10">
    <source>
        <dbReference type="SAM" id="MobiDB-lite"/>
    </source>
</evidence>
<name>A0A225A9M2_TALAT</name>
<dbReference type="AlphaFoldDB" id="A0A225A9M2"/>